<evidence type="ECO:0000256" key="5">
    <source>
        <dbReference type="ARBA" id="ARBA00022801"/>
    </source>
</evidence>
<keyword evidence="9" id="KW-1185">Reference proteome</keyword>
<dbReference type="EMBL" id="JAUHHV010000002">
    <property type="protein sequence ID" value="KAK1433654.1"/>
    <property type="molecule type" value="Genomic_DNA"/>
</dbReference>
<dbReference type="SUPFAM" id="SSF56672">
    <property type="entry name" value="DNA/RNA polymerases"/>
    <property type="match status" value="1"/>
</dbReference>
<dbReference type="PANTHER" id="PTHR37984">
    <property type="entry name" value="PROTEIN CBG26694"/>
    <property type="match status" value="1"/>
</dbReference>
<dbReference type="InterPro" id="IPR043502">
    <property type="entry name" value="DNA/RNA_pol_sf"/>
</dbReference>
<keyword evidence="2" id="KW-0548">Nucleotidyltransferase</keyword>
<dbReference type="AlphaFoldDB" id="A0AAD8P624"/>
<evidence type="ECO:0000256" key="3">
    <source>
        <dbReference type="ARBA" id="ARBA00022722"/>
    </source>
</evidence>
<dbReference type="CDD" id="cd09274">
    <property type="entry name" value="RNase_HI_RT_Ty3"/>
    <property type="match status" value="1"/>
</dbReference>
<organism evidence="8 9">
    <name type="scientific">Tagetes erecta</name>
    <name type="common">African marigold</name>
    <dbReference type="NCBI Taxonomy" id="13708"/>
    <lineage>
        <taxon>Eukaryota</taxon>
        <taxon>Viridiplantae</taxon>
        <taxon>Streptophyta</taxon>
        <taxon>Embryophyta</taxon>
        <taxon>Tracheophyta</taxon>
        <taxon>Spermatophyta</taxon>
        <taxon>Magnoliopsida</taxon>
        <taxon>eudicotyledons</taxon>
        <taxon>Gunneridae</taxon>
        <taxon>Pentapetalae</taxon>
        <taxon>asterids</taxon>
        <taxon>campanulids</taxon>
        <taxon>Asterales</taxon>
        <taxon>Asteraceae</taxon>
        <taxon>Asteroideae</taxon>
        <taxon>Heliantheae alliance</taxon>
        <taxon>Tageteae</taxon>
        <taxon>Tagetes</taxon>
    </lineage>
</organism>
<gene>
    <name evidence="8" type="ORF">QVD17_10568</name>
</gene>
<evidence type="ECO:0000256" key="6">
    <source>
        <dbReference type="ARBA" id="ARBA00022918"/>
    </source>
</evidence>
<dbReference type="GO" id="GO:0003964">
    <property type="term" value="F:RNA-directed DNA polymerase activity"/>
    <property type="evidence" value="ECO:0007669"/>
    <property type="project" value="UniProtKB-KW"/>
</dbReference>
<reference evidence="8" key="1">
    <citation type="journal article" date="2023" name="bioRxiv">
        <title>Improved chromosome-level genome assembly for marigold (Tagetes erecta).</title>
        <authorList>
            <person name="Jiang F."/>
            <person name="Yuan L."/>
            <person name="Wang S."/>
            <person name="Wang H."/>
            <person name="Xu D."/>
            <person name="Wang A."/>
            <person name="Fan W."/>
        </authorList>
    </citation>
    <scope>NUCLEOTIDE SEQUENCE</scope>
    <source>
        <strain evidence="8">WSJ</strain>
        <tissue evidence="8">Leaf</tissue>
    </source>
</reference>
<dbReference type="Gene3D" id="1.10.340.70">
    <property type="match status" value="1"/>
</dbReference>
<dbReference type="GO" id="GO:0016787">
    <property type="term" value="F:hydrolase activity"/>
    <property type="evidence" value="ECO:0007669"/>
    <property type="project" value="UniProtKB-KW"/>
</dbReference>
<evidence type="ECO:0000313" key="8">
    <source>
        <dbReference type="EMBL" id="KAK1433654.1"/>
    </source>
</evidence>
<dbReference type="Proteomes" id="UP001229421">
    <property type="component" value="Unassembled WGS sequence"/>
</dbReference>
<keyword evidence="3" id="KW-0540">Nuclease</keyword>
<dbReference type="InterPro" id="IPR041373">
    <property type="entry name" value="RT_RNaseH"/>
</dbReference>
<dbReference type="GO" id="GO:0003676">
    <property type="term" value="F:nucleic acid binding"/>
    <property type="evidence" value="ECO:0007669"/>
    <property type="project" value="InterPro"/>
</dbReference>
<protein>
    <recommendedName>
        <fullName evidence="7">Integrase catalytic domain-containing protein</fullName>
    </recommendedName>
</protein>
<keyword evidence="1" id="KW-0808">Transferase</keyword>
<dbReference type="Gene3D" id="3.30.420.10">
    <property type="entry name" value="Ribonuclease H-like superfamily/Ribonuclease H"/>
    <property type="match status" value="1"/>
</dbReference>
<evidence type="ECO:0000256" key="2">
    <source>
        <dbReference type="ARBA" id="ARBA00022695"/>
    </source>
</evidence>
<dbReference type="Pfam" id="PF17921">
    <property type="entry name" value="Integrase_H2C2"/>
    <property type="match status" value="1"/>
</dbReference>
<proteinExistence type="predicted"/>
<dbReference type="FunFam" id="3.10.20.370:FF:000001">
    <property type="entry name" value="Retrovirus-related Pol polyprotein from transposon 17.6-like protein"/>
    <property type="match status" value="1"/>
</dbReference>
<comment type="caution">
    <text evidence="8">The sequence shown here is derived from an EMBL/GenBank/DDBJ whole genome shotgun (WGS) entry which is preliminary data.</text>
</comment>
<dbReference type="SUPFAM" id="SSF53098">
    <property type="entry name" value="Ribonuclease H-like"/>
    <property type="match status" value="1"/>
</dbReference>
<keyword evidence="6" id="KW-0695">RNA-directed DNA polymerase</keyword>
<evidence type="ECO:0000313" key="9">
    <source>
        <dbReference type="Proteomes" id="UP001229421"/>
    </source>
</evidence>
<keyword evidence="5" id="KW-0378">Hydrolase</keyword>
<dbReference type="GO" id="GO:0004519">
    <property type="term" value="F:endonuclease activity"/>
    <property type="evidence" value="ECO:0007669"/>
    <property type="project" value="UniProtKB-KW"/>
</dbReference>
<dbReference type="InterPro" id="IPR012337">
    <property type="entry name" value="RNaseH-like_sf"/>
</dbReference>
<evidence type="ECO:0000259" key="7">
    <source>
        <dbReference type="PROSITE" id="PS50994"/>
    </source>
</evidence>
<dbReference type="GO" id="GO:0015074">
    <property type="term" value="P:DNA integration"/>
    <property type="evidence" value="ECO:0007669"/>
    <property type="project" value="InterPro"/>
</dbReference>
<keyword evidence="4" id="KW-0255">Endonuclease</keyword>
<feature type="domain" description="Integrase catalytic" evidence="7">
    <location>
        <begin position="281"/>
        <end position="444"/>
    </location>
</feature>
<dbReference type="PANTHER" id="PTHR37984:SF5">
    <property type="entry name" value="PROTEIN NYNRIN-LIKE"/>
    <property type="match status" value="1"/>
</dbReference>
<dbReference type="InterPro" id="IPR050951">
    <property type="entry name" value="Retrovirus_Pol_polyprotein"/>
</dbReference>
<dbReference type="Pfam" id="PF00665">
    <property type="entry name" value="rve"/>
    <property type="match status" value="1"/>
</dbReference>
<accession>A0AAD8P624</accession>
<dbReference type="InterPro" id="IPR036397">
    <property type="entry name" value="RNaseH_sf"/>
</dbReference>
<dbReference type="Gene3D" id="3.10.20.370">
    <property type="match status" value="1"/>
</dbReference>
<sequence>MCDASDYAVGAVLGQRKDKHFHPIYYASKMLNDAQENYTTTEKELLAVVYAFEKFRSYLVLSKTVVFTDHSALKYLFAKKDAKPRLIRWILLLSEFDIEIKDKKGAENLAADHLSRLEDPDRETMNEDTIGDTFPHESLLRIEVESDGEFVNYMKAEEQGLPWFSDIANYLASGVVAKGMTSQQRKRFFAEVSYYIWDSPYLFRVGADQILRRCVSREEGVEILRHCHEGLTGGHHGSSYTAKKVFDSGFYWPTIFKDAHDFVRRCDACQRTGNISAKNEMLQNPIQVCEVFDVWGIDFMGPFPSSKGNRYILMAIDYVSKWVEAQALATNDARVVVAFLKKLFSRFGTPKALISDRGTHFCNSQMEKAMAKYGVNHRLSTAYHPQTNGQVENANRGVKRILEKTVGKNRKDWSDKLDDALWAFRTAYKTPIGTTPFRMVYGKACHLPVELEHKAFWALKTVHLDLPKATRKRFHQLHELEELRDEAYARSWSYKERTKALHDSRLRNVKEFKCGDKVLVFNSRLKLFAGKLKSKWSGPYTVKEVFPYGTVEIENEDGESWKVNGHRLKIYIGEPTNATEEEEELLEPTKTD</sequence>
<evidence type="ECO:0000256" key="4">
    <source>
        <dbReference type="ARBA" id="ARBA00022759"/>
    </source>
</evidence>
<evidence type="ECO:0000256" key="1">
    <source>
        <dbReference type="ARBA" id="ARBA00022679"/>
    </source>
</evidence>
<dbReference type="InterPro" id="IPR001584">
    <property type="entry name" value="Integrase_cat-core"/>
</dbReference>
<dbReference type="InterPro" id="IPR041588">
    <property type="entry name" value="Integrase_H2C2"/>
</dbReference>
<dbReference type="Pfam" id="PF17917">
    <property type="entry name" value="RT_RNaseH"/>
    <property type="match status" value="1"/>
</dbReference>
<name>A0AAD8P624_TARER</name>
<dbReference type="PROSITE" id="PS50994">
    <property type="entry name" value="INTEGRASE"/>
    <property type="match status" value="1"/>
</dbReference>